<protein>
    <submittedName>
        <fullName evidence="9">Benzoate 4-monooxygenase cytochrome P450</fullName>
    </submittedName>
</protein>
<dbReference type="EMBL" id="JAQHRD010000004">
    <property type="protein sequence ID" value="KAJ6441565.1"/>
    <property type="molecule type" value="Genomic_DNA"/>
</dbReference>
<evidence type="ECO:0000256" key="4">
    <source>
        <dbReference type="ARBA" id="ARBA00023136"/>
    </source>
</evidence>
<feature type="transmembrane region" description="Helical" evidence="7">
    <location>
        <begin position="117"/>
        <end position="139"/>
    </location>
</feature>
<evidence type="ECO:0000256" key="1">
    <source>
        <dbReference type="ARBA" id="ARBA00004141"/>
    </source>
</evidence>
<sequence>MVSYNRPRPLLVMTSPSGLAAEAFTLLGIGLASTALRLGLGVWPRGRKKEGDVSASSLSVDDGLVVAASALYVVEATLAYLGESRARGLTNSFVPEGDVALGSVEVDARVLGSKLYFASWITSSALTWCLKAAVCVLFLRLANHHHRGYRLPAFIGLGFLAVTWLAATLVLLLGCRPLTHMWRRVDEPAAGLEPTTTSCRPASSPPLVWTYAGLGVATSLYLVALPAPMLAKAVLPAWQRVVTGVLMACGLVAAAAAVLRAVAVSSYHDVTLSRQWALREEFIALMTVNLAAILPTAIQHAVSPPSSNSCTHKQWELQKHISSSSWPRDAKAGHHGDGDNRSDGGESQTTCVGTVYVIDVSEKVETEVEVVTVAAAVDGAARVSGSGGGGGGGGGEEGRGEKEHEPQIQRRVEVCVVAAAPHAQGRHASESGNYTGVWSGPGEGVTQTRSRFFGDHIHQRAYVRM</sequence>
<gene>
    <name evidence="9" type="ORF">O9K51_05116</name>
</gene>
<feature type="transmembrane region" description="Helical" evidence="7">
    <location>
        <begin position="208"/>
        <end position="229"/>
    </location>
</feature>
<feature type="region of interest" description="Disordered" evidence="6">
    <location>
        <begin position="321"/>
        <end position="348"/>
    </location>
</feature>
<keyword evidence="4 7" id="KW-0472">Membrane</keyword>
<feature type="transmembrane region" description="Helical" evidence="7">
    <location>
        <begin position="20"/>
        <end position="43"/>
    </location>
</feature>
<evidence type="ECO:0000256" key="5">
    <source>
        <dbReference type="ARBA" id="ARBA00038359"/>
    </source>
</evidence>
<feature type="region of interest" description="Disordered" evidence="6">
    <location>
        <begin position="381"/>
        <end position="407"/>
    </location>
</feature>
<evidence type="ECO:0000313" key="9">
    <source>
        <dbReference type="EMBL" id="KAJ6441565.1"/>
    </source>
</evidence>
<feature type="compositionally biased region" description="Basic and acidic residues" evidence="6">
    <location>
        <begin position="328"/>
        <end position="344"/>
    </location>
</feature>
<evidence type="ECO:0000256" key="2">
    <source>
        <dbReference type="ARBA" id="ARBA00022692"/>
    </source>
</evidence>
<keyword evidence="3 7" id="KW-1133">Transmembrane helix</keyword>
<proteinExistence type="inferred from homology"/>
<dbReference type="PANTHER" id="PTHR33048:SF105">
    <property type="match status" value="1"/>
</dbReference>
<feature type="compositionally biased region" description="Basic and acidic residues" evidence="6">
    <location>
        <begin position="396"/>
        <end position="407"/>
    </location>
</feature>
<dbReference type="Pfam" id="PF20684">
    <property type="entry name" value="Fung_rhodopsin"/>
    <property type="match status" value="1"/>
</dbReference>
<evidence type="ECO:0000259" key="8">
    <source>
        <dbReference type="Pfam" id="PF20684"/>
    </source>
</evidence>
<feature type="domain" description="Rhodopsin" evidence="8">
    <location>
        <begin position="57"/>
        <end position="293"/>
    </location>
</feature>
<comment type="subcellular location">
    <subcellularLocation>
        <location evidence="1">Membrane</location>
        <topology evidence="1">Multi-pass membrane protein</topology>
    </subcellularLocation>
</comment>
<dbReference type="InterPro" id="IPR049326">
    <property type="entry name" value="Rhodopsin_dom_fungi"/>
</dbReference>
<evidence type="ECO:0000256" key="7">
    <source>
        <dbReference type="SAM" id="Phobius"/>
    </source>
</evidence>
<keyword evidence="10" id="KW-1185">Reference proteome</keyword>
<accession>A0AB34FQT6</accession>
<dbReference type="AlphaFoldDB" id="A0AB34FQT6"/>
<comment type="caution">
    <text evidence="9">The sequence shown here is derived from an EMBL/GenBank/DDBJ whole genome shotgun (WGS) entry which is preliminary data.</text>
</comment>
<dbReference type="PANTHER" id="PTHR33048">
    <property type="entry name" value="PTH11-LIKE INTEGRAL MEMBRANE PROTEIN (AFU_ORTHOLOGUE AFUA_5G11245)"/>
    <property type="match status" value="1"/>
</dbReference>
<dbReference type="Proteomes" id="UP001163105">
    <property type="component" value="Unassembled WGS sequence"/>
</dbReference>
<keyword evidence="2 7" id="KW-0812">Transmembrane</keyword>
<evidence type="ECO:0000256" key="3">
    <source>
        <dbReference type="ARBA" id="ARBA00022989"/>
    </source>
</evidence>
<feature type="compositionally biased region" description="Gly residues" evidence="6">
    <location>
        <begin position="385"/>
        <end position="395"/>
    </location>
</feature>
<dbReference type="InterPro" id="IPR052337">
    <property type="entry name" value="SAT4-like"/>
</dbReference>
<reference evidence="9" key="1">
    <citation type="submission" date="2023-01" db="EMBL/GenBank/DDBJ databases">
        <title>The growth and conidiation of Purpureocillium lavendulum are regulated by nitrogen source and histone H3K14 acetylation.</title>
        <authorList>
            <person name="Tang P."/>
            <person name="Han J."/>
            <person name="Zhang C."/>
            <person name="Tang P."/>
            <person name="Qi F."/>
            <person name="Zhang K."/>
            <person name="Liang L."/>
        </authorList>
    </citation>
    <scope>NUCLEOTIDE SEQUENCE</scope>
    <source>
        <strain evidence="9">YMF1.00683</strain>
    </source>
</reference>
<feature type="transmembrane region" description="Helical" evidence="7">
    <location>
        <begin position="151"/>
        <end position="173"/>
    </location>
</feature>
<evidence type="ECO:0000313" key="10">
    <source>
        <dbReference type="Proteomes" id="UP001163105"/>
    </source>
</evidence>
<evidence type="ECO:0000256" key="6">
    <source>
        <dbReference type="SAM" id="MobiDB-lite"/>
    </source>
</evidence>
<organism evidence="9 10">
    <name type="scientific">Purpureocillium lavendulum</name>
    <dbReference type="NCBI Taxonomy" id="1247861"/>
    <lineage>
        <taxon>Eukaryota</taxon>
        <taxon>Fungi</taxon>
        <taxon>Dikarya</taxon>
        <taxon>Ascomycota</taxon>
        <taxon>Pezizomycotina</taxon>
        <taxon>Sordariomycetes</taxon>
        <taxon>Hypocreomycetidae</taxon>
        <taxon>Hypocreales</taxon>
        <taxon>Ophiocordycipitaceae</taxon>
        <taxon>Purpureocillium</taxon>
    </lineage>
</organism>
<name>A0AB34FQT6_9HYPO</name>
<feature type="transmembrane region" description="Helical" evidence="7">
    <location>
        <begin position="241"/>
        <end position="262"/>
    </location>
</feature>
<dbReference type="GO" id="GO:0016020">
    <property type="term" value="C:membrane"/>
    <property type="evidence" value="ECO:0007669"/>
    <property type="project" value="UniProtKB-SubCell"/>
</dbReference>
<comment type="similarity">
    <text evidence="5">Belongs to the SAT4 family.</text>
</comment>